<dbReference type="Proteomes" id="UP000215902">
    <property type="component" value="Unassembled WGS sequence"/>
</dbReference>
<organism evidence="3 4">
    <name type="scientific">Macrostomum lignano</name>
    <dbReference type="NCBI Taxonomy" id="282301"/>
    <lineage>
        <taxon>Eukaryota</taxon>
        <taxon>Metazoa</taxon>
        <taxon>Spiralia</taxon>
        <taxon>Lophotrochozoa</taxon>
        <taxon>Platyhelminthes</taxon>
        <taxon>Rhabditophora</taxon>
        <taxon>Macrostomorpha</taxon>
        <taxon>Macrostomida</taxon>
        <taxon>Macrostomidae</taxon>
        <taxon>Macrostomum</taxon>
    </lineage>
</organism>
<dbReference type="InterPro" id="IPR029370">
    <property type="entry name" value="TMEM117"/>
</dbReference>
<evidence type="ECO:0000313" key="3">
    <source>
        <dbReference type="EMBL" id="PAA50341.1"/>
    </source>
</evidence>
<sequence length="840" mass="93477">MAAQQQHAASAEPMQPQPPAEMVDLATSLSDRELVRRMSIKWRDAGRLKVREKRTGPTAPNSAVCSPTPGQRLPRQQQALAQHQEHQSTSHRRRSLMRQLSDIADGGNGSSGGGTGESGVVFELGRRGPPARHRRQMSVPSTAQAAAAAAAIAASAAATADDAEASGRLTSVGDDSVEGIKDSAAPGPESQTQTEVAEPSTASATKDDNANDNKDIFENDDSSSVVSSSRSQAPVTTGADGSQGSPSARHLHTPSCLNRPGSFSSTIDPVDIDRLSQYSLYMVHDARFYFQHPYLRMICTLLVVFLNFLIYAEDPIADSSQVCSIPVLGNVFAFVFSRYPPNAWSLLKVIMWLLGILVGIIAGKLCHVFVFNRWFRLKMFANDEGSWMTMWFSTIISVYIFSNIYNAFLLTLGGTSNIPYLISMQMGIKNSTFMKMAATGTWLGDFMTAWMVSDMMLQERLYPSWNRFIRQWWRSGYTRIVMFWLLLISLCTTVITVICTDIIRWDYLNRGFAPSNELSRAFLAASILSLDLLIVMQDWDFPNFTNSLDVRLPGVAKAIYAFDIRIPDWFKRIVDDDVWTVHITGKWFNYGVLFVVMCLDLNMWKNQMIYSPCEYGQYVGPYGSIYTVHNETELALVDCSSDNHTLNYEYRNQTFAPDGETLLSKDIWTHSRYTGYPLYVKLSSFLLSLTAFAVFGALVVIFGRYSEEHRDVYQGRMKKNRTLNNLLVRHSVHSLDNIVEVEGEANAAAAADAVAAFKPSTPLKSTVSDPGVQRLKRLKKMKLSDRQHQRQEHRQKLMKRAAQYCSCCVCSSRCCCCESRPTDGAASGQGPAAGGQTMDV</sequence>
<feature type="compositionally biased region" description="Polar residues" evidence="1">
    <location>
        <begin position="232"/>
        <end position="246"/>
    </location>
</feature>
<reference evidence="3 4" key="1">
    <citation type="submission" date="2017-06" db="EMBL/GenBank/DDBJ databases">
        <title>A platform for efficient transgenesis in Macrostomum lignano, a flatworm model organism for stem cell research.</title>
        <authorList>
            <person name="Berezikov E."/>
        </authorList>
    </citation>
    <scope>NUCLEOTIDE SEQUENCE [LARGE SCALE GENOMIC DNA]</scope>
    <source>
        <strain evidence="3">DV1</strain>
        <tissue evidence="3">Whole organism</tissue>
    </source>
</reference>
<feature type="transmembrane region" description="Helical" evidence="2">
    <location>
        <begin position="433"/>
        <end position="452"/>
    </location>
</feature>
<dbReference type="PANTHER" id="PTHR31226">
    <property type="entry name" value="TRANSMEMBRANE PROTEIN 117"/>
    <property type="match status" value="1"/>
</dbReference>
<feature type="transmembrane region" description="Helical" evidence="2">
    <location>
        <begin position="294"/>
        <end position="312"/>
    </location>
</feature>
<dbReference type="GO" id="GO:0070059">
    <property type="term" value="P:intrinsic apoptotic signaling pathway in response to endoplasmic reticulum stress"/>
    <property type="evidence" value="ECO:0007669"/>
    <property type="project" value="TreeGrafter"/>
</dbReference>
<evidence type="ECO:0000256" key="1">
    <source>
        <dbReference type="SAM" id="MobiDB-lite"/>
    </source>
</evidence>
<feature type="compositionally biased region" description="Basic and acidic residues" evidence="1">
    <location>
        <begin position="205"/>
        <end position="217"/>
    </location>
</feature>
<feature type="region of interest" description="Disordered" evidence="1">
    <location>
        <begin position="160"/>
        <end position="257"/>
    </location>
</feature>
<feature type="transmembrane region" description="Helical" evidence="2">
    <location>
        <begin position="390"/>
        <end position="412"/>
    </location>
</feature>
<dbReference type="PANTHER" id="PTHR31226:SF1">
    <property type="entry name" value="TRANSMEMBRANE PROTEIN 117"/>
    <property type="match status" value="1"/>
</dbReference>
<dbReference type="Pfam" id="PF15113">
    <property type="entry name" value="TMEM117"/>
    <property type="match status" value="1"/>
</dbReference>
<name>A0A267DM38_9PLAT</name>
<evidence type="ECO:0000313" key="4">
    <source>
        <dbReference type="Proteomes" id="UP000215902"/>
    </source>
</evidence>
<feature type="transmembrane region" description="Helical" evidence="2">
    <location>
        <begin position="349"/>
        <end position="370"/>
    </location>
</feature>
<feature type="compositionally biased region" description="Low complexity" evidence="1">
    <location>
        <begin position="824"/>
        <end position="840"/>
    </location>
</feature>
<dbReference type="STRING" id="282301.A0A267DM38"/>
<feature type="compositionally biased region" description="Polar residues" evidence="1">
    <location>
        <begin position="58"/>
        <end position="69"/>
    </location>
</feature>
<comment type="caution">
    <text evidence="3">The sequence shown here is derived from an EMBL/GenBank/DDBJ whole genome shotgun (WGS) entry which is preliminary data.</text>
</comment>
<evidence type="ECO:0008006" key="5">
    <source>
        <dbReference type="Google" id="ProtNLM"/>
    </source>
</evidence>
<evidence type="ECO:0000256" key="2">
    <source>
        <dbReference type="SAM" id="Phobius"/>
    </source>
</evidence>
<dbReference type="OrthoDB" id="419441at2759"/>
<keyword evidence="2" id="KW-0812">Transmembrane</keyword>
<proteinExistence type="predicted"/>
<feature type="compositionally biased region" description="Low complexity" evidence="1">
    <location>
        <begin position="222"/>
        <end position="231"/>
    </location>
</feature>
<feature type="compositionally biased region" description="Basic and acidic residues" evidence="1">
    <location>
        <begin position="43"/>
        <end position="55"/>
    </location>
</feature>
<accession>A0A267DM38</accession>
<keyword evidence="2" id="KW-0472">Membrane</keyword>
<dbReference type="AlphaFoldDB" id="A0A267DM38"/>
<feature type="compositionally biased region" description="Gly residues" evidence="1">
    <location>
        <begin position="106"/>
        <end position="117"/>
    </location>
</feature>
<keyword evidence="4" id="KW-1185">Reference proteome</keyword>
<feature type="transmembrane region" description="Helical" evidence="2">
    <location>
        <begin position="587"/>
        <end position="604"/>
    </location>
</feature>
<gene>
    <name evidence="3" type="ORF">BOX15_Mlig015461g1</name>
</gene>
<protein>
    <recommendedName>
        <fullName evidence="5">Transmembrane protein 117</fullName>
    </recommendedName>
</protein>
<dbReference type="EMBL" id="NIVC01003664">
    <property type="protein sequence ID" value="PAA50341.1"/>
    <property type="molecule type" value="Genomic_DNA"/>
</dbReference>
<feature type="transmembrane region" description="Helical" evidence="2">
    <location>
        <begin position="678"/>
        <end position="702"/>
    </location>
</feature>
<feature type="transmembrane region" description="Helical" evidence="2">
    <location>
        <begin position="318"/>
        <end position="337"/>
    </location>
</feature>
<feature type="compositionally biased region" description="Low complexity" evidence="1">
    <location>
        <begin position="71"/>
        <end position="82"/>
    </location>
</feature>
<keyword evidence="2" id="KW-1133">Transmembrane helix</keyword>
<feature type="transmembrane region" description="Helical" evidence="2">
    <location>
        <begin position="480"/>
        <end position="500"/>
    </location>
</feature>
<feature type="region of interest" description="Disordered" evidence="1">
    <location>
        <begin position="821"/>
        <end position="840"/>
    </location>
</feature>
<feature type="region of interest" description="Disordered" evidence="1">
    <location>
        <begin position="1"/>
        <end position="27"/>
    </location>
</feature>
<feature type="region of interest" description="Disordered" evidence="1">
    <location>
        <begin position="43"/>
        <end position="142"/>
    </location>
</feature>